<dbReference type="InterPro" id="IPR006099">
    <property type="entry name" value="MeMalonylCoA_mutase_a/b_cat"/>
</dbReference>
<dbReference type="SUPFAM" id="SSF51703">
    <property type="entry name" value="Cobalamin (vitamin B12)-dependent enzymes"/>
    <property type="match status" value="1"/>
</dbReference>
<gene>
    <name evidence="7" type="ORF">ACFFHM_02155</name>
</gene>
<protein>
    <submittedName>
        <fullName evidence="7">Methylmalonyl-CoA mutase family protein</fullName>
    </submittedName>
</protein>
<comment type="caution">
    <text evidence="7">The sequence shown here is derived from an EMBL/GenBank/DDBJ whole genome shotgun (WGS) entry which is preliminary data.</text>
</comment>
<keyword evidence="3" id="KW-0846">Cobalamin</keyword>
<evidence type="ECO:0000256" key="4">
    <source>
        <dbReference type="ARBA" id="ARBA00023235"/>
    </source>
</evidence>
<dbReference type="EMBL" id="JBHLUX010000005">
    <property type="protein sequence ID" value="MFC0469370.1"/>
    <property type="molecule type" value="Genomic_DNA"/>
</dbReference>
<keyword evidence="5" id="KW-0170">Cobalt</keyword>
<evidence type="ECO:0000256" key="1">
    <source>
        <dbReference type="ARBA" id="ARBA00001922"/>
    </source>
</evidence>
<proteinExistence type="inferred from homology"/>
<organism evidence="7 8">
    <name type="scientific">Halalkalibacter kiskunsagensis</name>
    <dbReference type="NCBI Taxonomy" id="1548599"/>
    <lineage>
        <taxon>Bacteria</taxon>
        <taxon>Bacillati</taxon>
        <taxon>Bacillota</taxon>
        <taxon>Bacilli</taxon>
        <taxon>Bacillales</taxon>
        <taxon>Bacillaceae</taxon>
        <taxon>Halalkalibacter</taxon>
    </lineage>
</organism>
<dbReference type="RefSeq" id="WP_335963681.1">
    <property type="nucleotide sequence ID" value="NZ_JAXBLX010000059.1"/>
</dbReference>
<evidence type="ECO:0000256" key="3">
    <source>
        <dbReference type="ARBA" id="ARBA00022628"/>
    </source>
</evidence>
<dbReference type="InterPro" id="IPR036724">
    <property type="entry name" value="Cobalamin-bd_sf"/>
</dbReference>
<keyword evidence="8" id="KW-1185">Reference proteome</keyword>
<sequence length="686" mass="76865">MSGKPEEGGRIIMDMTFNEFPVPTYQQWRTVAEKSLRGKSFDKTLKTKLLDEIELEPMYQNRDLENCTTLANDPGVFPFLRGTTNQPRNWKVSQEIIAVTPNQLNKCLKEEFARGQNVAHLVLTDEMKRGNKPCLDKNEGITIYDLKELQEAFKGMHLSNQLIHVDAGVVCLPLLALFCSISNQLEGTIASDPLHQLATEGKLTYSLERCYDYMALAVKWAQENHPKLRTILVQSHIYHNGGASPAVELASALATGVAYVNALIERGVSCDEAGQSVTFAISVGTDFFSEIAKIRAARVLWAAIMAEFGAGENGQKMNIHARTSSLTKTKQDTYVNLLRGTTEAFAAAVAGVDSLHVSPFDEALQEPTAFSRRIARNTSLILQEEAFIGVTQDPAGGSWYIEYITEQFAKKAWECFQDIERAGGMSAALQSGLVQDRIHTTWKQRSVEVEHRRRAIVGINKYVKLDETQPLKQESACETLDAYRKRLNTNDEKIEEMRPKNMEDVLAMVRKNIPIHQVHERLKDNVPSIEVDPIKKRRLAEGFELLRQRSNELYDKFGQRPTVYVIGLGPLASHKTRVDFITELFQSGGFKVQLSDPVAGVEEALEKVESFDFVVLCGTDESYHQLGLPLATELVSRSCDVFIAGRQEEELESLLLQAGVQRFIDAKTNAYKFLHDLQAKMGGTIQ</sequence>
<dbReference type="InterPro" id="IPR016176">
    <property type="entry name" value="Cbl-dep_enz_cat"/>
</dbReference>
<evidence type="ECO:0000256" key="2">
    <source>
        <dbReference type="ARBA" id="ARBA00008465"/>
    </source>
</evidence>
<dbReference type="CDD" id="cd03677">
    <property type="entry name" value="MM_CoA_mutase_beta"/>
    <property type="match status" value="1"/>
</dbReference>
<dbReference type="Gene3D" id="3.40.50.280">
    <property type="entry name" value="Cobalamin-binding domain"/>
    <property type="match status" value="1"/>
</dbReference>
<dbReference type="PANTHER" id="PTHR48101">
    <property type="entry name" value="METHYLMALONYL-COA MUTASE, MITOCHONDRIAL-RELATED"/>
    <property type="match status" value="1"/>
</dbReference>
<evidence type="ECO:0000256" key="5">
    <source>
        <dbReference type="ARBA" id="ARBA00023285"/>
    </source>
</evidence>
<keyword evidence="4" id="KW-0413">Isomerase</keyword>
<dbReference type="SUPFAM" id="SSF52242">
    <property type="entry name" value="Cobalamin (vitamin B12)-binding domain"/>
    <property type="match status" value="1"/>
</dbReference>
<dbReference type="Pfam" id="PF01642">
    <property type="entry name" value="MM_CoA_mutase"/>
    <property type="match status" value="1"/>
</dbReference>
<dbReference type="PANTHER" id="PTHR48101:SF4">
    <property type="entry name" value="METHYLMALONYL-COA MUTASE, MITOCHONDRIAL"/>
    <property type="match status" value="1"/>
</dbReference>
<feature type="domain" description="Methylmalonyl-CoA mutase alpha/beta chain catalytic" evidence="6">
    <location>
        <begin position="51"/>
        <end position="507"/>
    </location>
</feature>
<comment type="similarity">
    <text evidence="2">Belongs to the methylmalonyl-CoA mutase family.</text>
</comment>
<name>A0ABV6K8H5_9BACI</name>
<evidence type="ECO:0000259" key="6">
    <source>
        <dbReference type="Pfam" id="PF01642"/>
    </source>
</evidence>
<comment type="cofactor">
    <cofactor evidence="1">
        <name>adenosylcob(III)alamin</name>
        <dbReference type="ChEBI" id="CHEBI:18408"/>
    </cofactor>
</comment>
<reference evidence="7 8" key="1">
    <citation type="submission" date="2024-09" db="EMBL/GenBank/DDBJ databases">
        <authorList>
            <person name="Sun Q."/>
            <person name="Mori K."/>
        </authorList>
    </citation>
    <scope>NUCLEOTIDE SEQUENCE [LARGE SCALE GENOMIC DNA]</scope>
    <source>
        <strain evidence="7 8">NCAIM B.02610</strain>
    </source>
</reference>
<evidence type="ECO:0000313" key="7">
    <source>
        <dbReference type="EMBL" id="MFC0469370.1"/>
    </source>
</evidence>
<dbReference type="Gene3D" id="3.20.20.240">
    <property type="entry name" value="Methylmalonyl-CoA mutase"/>
    <property type="match status" value="1"/>
</dbReference>
<accession>A0ABV6K8H5</accession>
<dbReference type="Proteomes" id="UP001589838">
    <property type="component" value="Unassembled WGS sequence"/>
</dbReference>
<evidence type="ECO:0000313" key="8">
    <source>
        <dbReference type="Proteomes" id="UP001589838"/>
    </source>
</evidence>